<evidence type="ECO:0000313" key="1">
    <source>
        <dbReference type="EMBL" id="MBS2549623.1"/>
    </source>
</evidence>
<name>A0ABS5KU91_9ACTN</name>
<evidence type="ECO:0000313" key="2">
    <source>
        <dbReference type="Proteomes" id="UP000730482"/>
    </source>
</evidence>
<dbReference type="Proteomes" id="UP000730482">
    <property type="component" value="Unassembled WGS sequence"/>
</dbReference>
<dbReference type="EMBL" id="JAAFYZ010000077">
    <property type="protein sequence ID" value="MBS2549623.1"/>
    <property type="molecule type" value="Genomic_DNA"/>
</dbReference>
<gene>
    <name evidence="1" type="ORF">KGQ19_22420</name>
</gene>
<comment type="caution">
    <text evidence="1">The sequence shown here is derived from an EMBL/GenBank/DDBJ whole genome shotgun (WGS) entry which is preliminary data.</text>
</comment>
<sequence length="314" mass="34604">MRSNRRASALQRSAFTGEVPVAARAGTARDGTPGLDTCTDPQRRLRVLLALGLFNDYEKDHADNSWCCPAVCSYNVTFSPRLDSLVIITDCPRNVAGRMVARGEELRVPGLRYNPDKECSQHTLHILDIVSGAEMIITDRVTGRVKPGAVKNERSRIATARELGMLALTEAEMQALAQIPEMTPAIEILLAALAVRLDARDPQGGWAMGYWFWDPLDRPGAPQTSSPYGFRRVLRGCGNRWELRWSEFPYVQDVATMLTHPIIGVPGCQARDVSNGYDIALGNSVLALRSWYPAGDRGSNLRPQITNVRSALLS</sequence>
<organism evidence="1 2">
    <name type="scientific">Catenulispora pinistramenti</name>
    <dbReference type="NCBI Taxonomy" id="2705254"/>
    <lineage>
        <taxon>Bacteria</taxon>
        <taxon>Bacillati</taxon>
        <taxon>Actinomycetota</taxon>
        <taxon>Actinomycetes</taxon>
        <taxon>Catenulisporales</taxon>
        <taxon>Catenulisporaceae</taxon>
        <taxon>Catenulispora</taxon>
    </lineage>
</organism>
<reference evidence="1 2" key="1">
    <citation type="submission" date="2020-02" db="EMBL/GenBank/DDBJ databases">
        <title>Acidophilic actinobacteria isolated from forest soil.</title>
        <authorList>
            <person name="Golinska P."/>
        </authorList>
    </citation>
    <scope>NUCLEOTIDE SEQUENCE [LARGE SCALE GENOMIC DNA]</scope>
    <source>
        <strain evidence="1 2">NL8</strain>
    </source>
</reference>
<accession>A0ABS5KU91</accession>
<keyword evidence="2" id="KW-1185">Reference proteome</keyword>
<protein>
    <submittedName>
        <fullName evidence="1">Uncharacterized protein</fullName>
    </submittedName>
</protein>
<dbReference type="RefSeq" id="WP_212011182.1">
    <property type="nucleotide sequence ID" value="NZ_JAAFYZ010000077.1"/>
</dbReference>
<proteinExistence type="predicted"/>